<dbReference type="PRINTS" id="PR00681">
    <property type="entry name" value="RIBOSOMALS1"/>
</dbReference>
<dbReference type="CDD" id="cd04465">
    <property type="entry name" value="S1_RPS1_repeat_ec2_hs2"/>
    <property type="match status" value="1"/>
</dbReference>
<dbReference type="FunFam" id="2.40.50.140:FF:000011">
    <property type="entry name" value="30S ribosomal protein S1"/>
    <property type="match status" value="1"/>
</dbReference>
<dbReference type="InterPro" id="IPR003029">
    <property type="entry name" value="S1_domain"/>
</dbReference>
<dbReference type="CDD" id="cd05687">
    <property type="entry name" value="S1_RPS1_repeat_ec1_hs1"/>
    <property type="match status" value="1"/>
</dbReference>
<comment type="function">
    <text evidence="6">Binds mRNA; thus facilitating recognition of the initiation point. It is needed to translate mRNA with a short Shine-Dalgarno (SD) purine-rich sequence.</text>
</comment>
<comment type="caution">
    <text evidence="10">The sequence shown here is derived from an EMBL/GenBank/DDBJ whole genome shotgun (WGS) entry which is preliminary data.</text>
</comment>
<evidence type="ECO:0000256" key="8">
    <source>
        <dbReference type="ARBA" id="ARBA00035517"/>
    </source>
</evidence>
<dbReference type="AlphaFoldDB" id="A0A2H0LS13"/>
<evidence type="ECO:0000256" key="3">
    <source>
        <dbReference type="ARBA" id="ARBA00022884"/>
    </source>
</evidence>
<proteinExistence type="inferred from homology"/>
<dbReference type="GO" id="GO:0003735">
    <property type="term" value="F:structural constituent of ribosome"/>
    <property type="evidence" value="ECO:0007669"/>
    <property type="project" value="InterPro"/>
</dbReference>
<feature type="domain" description="S1 motif" evidence="9">
    <location>
        <begin position="110"/>
        <end position="175"/>
    </location>
</feature>
<dbReference type="Pfam" id="PF00575">
    <property type="entry name" value="S1"/>
    <property type="match status" value="5"/>
</dbReference>
<evidence type="ECO:0000256" key="5">
    <source>
        <dbReference type="ARBA" id="ARBA00023274"/>
    </source>
</evidence>
<dbReference type="Gene3D" id="2.40.50.140">
    <property type="entry name" value="Nucleic acid-binding proteins"/>
    <property type="match status" value="6"/>
</dbReference>
<dbReference type="InterPro" id="IPR000110">
    <property type="entry name" value="Ribosomal_bS1"/>
</dbReference>
<evidence type="ECO:0000313" key="11">
    <source>
        <dbReference type="Proteomes" id="UP000230859"/>
    </source>
</evidence>
<evidence type="ECO:0000256" key="7">
    <source>
        <dbReference type="ARBA" id="ARBA00035293"/>
    </source>
</evidence>
<feature type="domain" description="S1 motif" evidence="9">
    <location>
        <begin position="368"/>
        <end position="438"/>
    </location>
</feature>
<dbReference type="InterPro" id="IPR050437">
    <property type="entry name" value="Ribos_protein_bS1-like"/>
</dbReference>
<dbReference type="CDD" id="cd05688">
    <property type="entry name" value="S1_RPS1_repeat_ec3"/>
    <property type="match status" value="1"/>
</dbReference>
<gene>
    <name evidence="10" type="ORF">COV74_04625</name>
</gene>
<name>A0A2H0LS13_9BACT</name>
<accession>A0A2H0LS13</accession>
<reference evidence="10 11" key="1">
    <citation type="submission" date="2017-09" db="EMBL/GenBank/DDBJ databases">
        <title>Depth-based differentiation of microbial function through sediment-hosted aquifers and enrichment of novel symbionts in the deep terrestrial subsurface.</title>
        <authorList>
            <person name="Probst A.J."/>
            <person name="Ladd B."/>
            <person name="Jarett J.K."/>
            <person name="Geller-Mcgrath D.E."/>
            <person name="Sieber C.M."/>
            <person name="Emerson J.B."/>
            <person name="Anantharaman K."/>
            <person name="Thomas B.C."/>
            <person name="Malmstrom R."/>
            <person name="Stieglmeier M."/>
            <person name="Klingl A."/>
            <person name="Woyke T."/>
            <person name="Ryan C.M."/>
            <person name="Banfield J.F."/>
        </authorList>
    </citation>
    <scope>NUCLEOTIDE SEQUENCE [LARGE SCALE GENOMIC DNA]</scope>
    <source>
        <strain evidence="10">CG11_big_fil_rev_8_21_14_0_20_45_26</strain>
    </source>
</reference>
<feature type="domain" description="S1 motif" evidence="9">
    <location>
        <begin position="29"/>
        <end position="92"/>
    </location>
</feature>
<comment type="similarity">
    <text evidence="1">Belongs to the bacterial ribosomal protein bS1 family.</text>
</comment>
<evidence type="ECO:0000259" key="9">
    <source>
        <dbReference type="PROSITE" id="PS50126"/>
    </source>
</evidence>
<keyword evidence="3" id="KW-0694">RNA-binding</keyword>
<dbReference type="NCBIfam" id="TIGR00717">
    <property type="entry name" value="rpsA"/>
    <property type="match status" value="1"/>
</dbReference>
<dbReference type="PROSITE" id="PS50126">
    <property type="entry name" value="S1"/>
    <property type="match status" value="6"/>
</dbReference>
<dbReference type="PANTHER" id="PTHR10724">
    <property type="entry name" value="30S RIBOSOMAL PROTEIN S1"/>
    <property type="match status" value="1"/>
</dbReference>
<evidence type="ECO:0000256" key="1">
    <source>
        <dbReference type="ARBA" id="ARBA00006767"/>
    </source>
</evidence>
<dbReference type="GO" id="GO:0003729">
    <property type="term" value="F:mRNA binding"/>
    <property type="evidence" value="ECO:0007669"/>
    <property type="project" value="TreeGrafter"/>
</dbReference>
<protein>
    <recommendedName>
        <fullName evidence="7">Small ribosomal subunit protein bS1</fullName>
    </recommendedName>
    <alternativeName>
        <fullName evidence="8">30S ribosomal protein S1</fullName>
    </alternativeName>
</protein>
<feature type="domain" description="S1 motif" evidence="9">
    <location>
        <begin position="196"/>
        <end position="264"/>
    </location>
</feature>
<evidence type="ECO:0000256" key="6">
    <source>
        <dbReference type="ARBA" id="ARBA00025604"/>
    </source>
</evidence>
<evidence type="ECO:0000256" key="2">
    <source>
        <dbReference type="ARBA" id="ARBA00022737"/>
    </source>
</evidence>
<dbReference type="InterPro" id="IPR012340">
    <property type="entry name" value="NA-bd_OB-fold"/>
</dbReference>
<dbReference type="Proteomes" id="UP000230859">
    <property type="component" value="Unassembled WGS sequence"/>
</dbReference>
<dbReference type="PANTHER" id="PTHR10724:SF7">
    <property type="entry name" value="SMALL RIBOSOMAL SUBUNIT PROTEIN BS1C"/>
    <property type="match status" value="1"/>
</dbReference>
<dbReference type="NCBIfam" id="NF004952">
    <property type="entry name" value="PRK06299.1-2"/>
    <property type="match status" value="1"/>
</dbReference>
<organism evidence="10 11">
    <name type="scientific">Candidatus Abzuiibacterium crystallinum</name>
    <dbReference type="NCBI Taxonomy" id="1974748"/>
    <lineage>
        <taxon>Bacteria</taxon>
        <taxon>Pseudomonadati</taxon>
        <taxon>Candidatus Omnitrophota</taxon>
        <taxon>Candidatus Abzuiibacterium</taxon>
    </lineage>
</organism>
<feature type="domain" description="S1 motif" evidence="9">
    <location>
        <begin position="281"/>
        <end position="351"/>
    </location>
</feature>
<evidence type="ECO:0000256" key="4">
    <source>
        <dbReference type="ARBA" id="ARBA00022980"/>
    </source>
</evidence>
<evidence type="ECO:0000313" key="10">
    <source>
        <dbReference type="EMBL" id="PIQ86464.1"/>
    </source>
</evidence>
<dbReference type="SUPFAM" id="SSF50249">
    <property type="entry name" value="Nucleic acid-binding proteins"/>
    <property type="match status" value="6"/>
</dbReference>
<dbReference type="SMART" id="SM00316">
    <property type="entry name" value="S1"/>
    <property type="match status" value="6"/>
</dbReference>
<dbReference type="EMBL" id="PCVY01000043">
    <property type="protein sequence ID" value="PIQ86464.1"/>
    <property type="molecule type" value="Genomic_DNA"/>
</dbReference>
<dbReference type="InterPro" id="IPR035104">
    <property type="entry name" value="Ribosomal_protein_S1-like"/>
</dbReference>
<keyword evidence="5" id="KW-0687">Ribonucleoprotein</keyword>
<feature type="domain" description="S1 motif" evidence="9">
    <location>
        <begin position="455"/>
        <end position="524"/>
    </location>
</feature>
<dbReference type="FunFam" id="2.40.50.140:FF:000103">
    <property type="entry name" value="protein RRP5 homolog"/>
    <property type="match status" value="2"/>
</dbReference>
<dbReference type="GO" id="GO:0006412">
    <property type="term" value="P:translation"/>
    <property type="evidence" value="ECO:0007669"/>
    <property type="project" value="InterPro"/>
</dbReference>
<dbReference type="CDD" id="cd00164">
    <property type="entry name" value="S1_like"/>
    <property type="match status" value="1"/>
</dbReference>
<keyword evidence="2" id="KW-0677">Repeat</keyword>
<keyword evidence="4 10" id="KW-0689">Ribosomal protein</keyword>
<sequence>MITHESNENQATSSFADLYEDSIKTFIEGEIVKGKILAIRRNEALIDINFKSEGILNLEEFSDPASLHVGDEIDVMLESLEGENGMVVLSKRKADHQKIWDELLNNSNEGSLVEGRIFKKVRGGFMVDIGTEAFLPASLVDVKPVKNLDAFLGQTFKFMIVKINHKRKNVVVSRKDFLEKEREEVKSKFLGNLTENQVVKGRVKNITDFGAFIDLGGVDGLLHITDISWGRVSHPSEILSLGDEIQVVVIGIDRDNGKVSLGLKQITASPWEKAEEKYSIGNRVQGVVTNVLPYGAFVELEKGIEGLIHISEFSWTKRINHPSEVVKTGDRVEVMILSVDKESRKLSLGLKQLEDNPWDSIETRFKVGDVVEGKVRNITDYGIFVELEPGIDGLIHASDLSWTRKYASPNEMVKKGDAIKAVLLGIDKESHKIALGHKQLSDDPWTELSNSLVTGTQTQGKIIKIVNFGLFVELDNGLEGLIHISEIPQNLAGTLEKSFSVGSTIDVAVLSVDHDARRIALSLRNQS</sequence>
<dbReference type="GO" id="GO:0022627">
    <property type="term" value="C:cytosolic small ribosomal subunit"/>
    <property type="evidence" value="ECO:0007669"/>
    <property type="project" value="TreeGrafter"/>
</dbReference>